<reference evidence="2" key="1">
    <citation type="submission" date="2016-10" db="EMBL/GenBank/DDBJ databases">
        <title>Sequence of Gallionella enrichment culture.</title>
        <authorList>
            <person name="Poehlein A."/>
            <person name="Muehling M."/>
            <person name="Daniel R."/>
        </authorList>
    </citation>
    <scope>NUCLEOTIDE SEQUENCE</scope>
</reference>
<dbReference type="PANTHER" id="PTHR43194:SF2">
    <property type="entry name" value="PEROXISOMAL MEMBRANE PROTEIN LPX1"/>
    <property type="match status" value="1"/>
</dbReference>
<proteinExistence type="predicted"/>
<evidence type="ECO:0000313" key="2">
    <source>
        <dbReference type="EMBL" id="OIQ89363.1"/>
    </source>
</evidence>
<feature type="domain" description="AB hydrolase-1" evidence="1">
    <location>
        <begin position="7"/>
        <end position="223"/>
    </location>
</feature>
<dbReference type="InterPro" id="IPR050228">
    <property type="entry name" value="Carboxylesterase_BioH"/>
</dbReference>
<comment type="caution">
    <text evidence="2">The sequence shown here is derived from an EMBL/GenBank/DDBJ whole genome shotgun (WGS) entry which is preliminary data.</text>
</comment>
<keyword evidence="2" id="KW-0378">Hydrolase</keyword>
<dbReference type="Gene3D" id="3.40.50.1820">
    <property type="entry name" value="alpha/beta hydrolase"/>
    <property type="match status" value="1"/>
</dbReference>
<dbReference type="SUPFAM" id="SSF53474">
    <property type="entry name" value="alpha/beta-Hydrolases"/>
    <property type="match status" value="1"/>
</dbReference>
<dbReference type="EC" id="3.1.1.24" evidence="2"/>
<sequence length="232" mass="24803">MEKLPLLLCPGLLNDAFLWRHQVEHLADLAVPRVMDLTREREIAALAERLLAEAPPRFALAGLSMGGYVAFEILRRAPERVAKLALVNTSARPDSAESAARRHQLMEIARRGGFDKLPRQILEGQLAPASFADASLLAAALGMAGRVGAEGFINQQTAILSRPDSRPTLAAIRCPTLVIGGAQDSLTTPAIMAEIADGIKGAAFTLIEGAGHLTPLEQPVAVTALLRLWLRG</sequence>
<accession>A0A1J5RIF5</accession>
<protein>
    <submittedName>
        <fullName evidence="2">3-oxoadipate enol-lactonase 2</fullName>
        <ecNumber evidence="2">3.1.1.24</ecNumber>
    </submittedName>
</protein>
<dbReference type="EMBL" id="MLJW01000333">
    <property type="protein sequence ID" value="OIQ89363.1"/>
    <property type="molecule type" value="Genomic_DNA"/>
</dbReference>
<gene>
    <name evidence="2" type="primary">catD_4</name>
    <name evidence="2" type="ORF">GALL_287390</name>
</gene>
<dbReference type="GO" id="GO:0047570">
    <property type="term" value="F:3-oxoadipate enol-lactonase activity"/>
    <property type="evidence" value="ECO:0007669"/>
    <property type="project" value="UniProtKB-EC"/>
</dbReference>
<evidence type="ECO:0000259" key="1">
    <source>
        <dbReference type="Pfam" id="PF12697"/>
    </source>
</evidence>
<dbReference type="PRINTS" id="PR00111">
    <property type="entry name" value="ABHYDROLASE"/>
</dbReference>
<dbReference type="InterPro" id="IPR000073">
    <property type="entry name" value="AB_hydrolase_1"/>
</dbReference>
<dbReference type="AlphaFoldDB" id="A0A1J5RIF5"/>
<name>A0A1J5RIF5_9ZZZZ</name>
<organism evidence="2">
    <name type="scientific">mine drainage metagenome</name>
    <dbReference type="NCBI Taxonomy" id="410659"/>
    <lineage>
        <taxon>unclassified sequences</taxon>
        <taxon>metagenomes</taxon>
        <taxon>ecological metagenomes</taxon>
    </lineage>
</organism>
<dbReference type="InterPro" id="IPR029058">
    <property type="entry name" value="AB_hydrolase_fold"/>
</dbReference>
<dbReference type="Pfam" id="PF12697">
    <property type="entry name" value="Abhydrolase_6"/>
    <property type="match status" value="1"/>
</dbReference>
<dbReference type="PANTHER" id="PTHR43194">
    <property type="entry name" value="HYDROLASE ALPHA/BETA FOLD FAMILY"/>
    <property type="match status" value="1"/>
</dbReference>